<evidence type="ECO:0000313" key="4">
    <source>
        <dbReference type="EMBL" id="CUS36204.1"/>
    </source>
</evidence>
<sequence>MSRSGLIRIGVIADTHGLFDPAIVQHFQHADHIVHAGDIGKPTVIQRLKDIAPVTAVSGNVDGYEESGVPSEAIIELAGLRIAIRHILYASGKLTNGGRAFLDRTRPDICIFGHTHQPMNAWLDDTLLFNPGSAGPKRFTLPRMLGMITVGARLSPRHIRLNDRVV</sequence>
<comment type="similarity">
    <text evidence="1 2">Belongs to the metallophosphoesterase superfamily. YfcE family.</text>
</comment>
<comment type="cofactor">
    <cofactor evidence="2">
        <name>a divalent metal cation</name>
        <dbReference type="ChEBI" id="CHEBI:60240"/>
    </cofactor>
</comment>
<dbReference type="NCBIfam" id="TIGR00040">
    <property type="entry name" value="yfcE"/>
    <property type="match status" value="1"/>
</dbReference>
<reference evidence="4 5" key="1">
    <citation type="submission" date="2015-10" db="EMBL/GenBank/DDBJ databases">
        <authorList>
            <person name="Gilbert D.G."/>
        </authorList>
    </citation>
    <scope>NUCLEOTIDE SEQUENCE [LARGE SCALE GENOMIC DNA]</scope>
    <source>
        <strain evidence="4">COMA1</strain>
    </source>
</reference>
<dbReference type="SUPFAM" id="SSF56300">
    <property type="entry name" value="Metallo-dependent phosphatases"/>
    <property type="match status" value="1"/>
</dbReference>
<proteinExistence type="inferred from homology"/>
<evidence type="ECO:0000256" key="2">
    <source>
        <dbReference type="RuleBase" id="RU362039"/>
    </source>
</evidence>
<name>A0A0S4LF21_9BACT</name>
<feature type="domain" description="Calcineurin-like phosphoesterase" evidence="3">
    <location>
        <begin position="8"/>
        <end position="149"/>
    </location>
</feature>
<dbReference type="InterPro" id="IPR029052">
    <property type="entry name" value="Metallo-depent_PP-like"/>
</dbReference>
<dbReference type="InterPro" id="IPR024654">
    <property type="entry name" value="Calcineurin-like_PHP_lpxH"/>
</dbReference>
<dbReference type="GO" id="GO:0016787">
    <property type="term" value="F:hydrolase activity"/>
    <property type="evidence" value="ECO:0007669"/>
    <property type="project" value="UniProtKB-UniRule"/>
</dbReference>
<dbReference type="AlphaFoldDB" id="A0A0S4LF21"/>
<keyword evidence="5" id="KW-1185">Reference proteome</keyword>
<organism evidence="4 5">
    <name type="scientific">Candidatus Nitrospira nitrosa</name>
    <dbReference type="NCBI Taxonomy" id="1742972"/>
    <lineage>
        <taxon>Bacteria</taxon>
        <taxon>Pseudomonadati</taxon>
        <taxon>Nitrospirota</taxon>
        <taxon>Nitrospiria</taxon>
        <taxon>Nitrospirales</taxon>
        <taxon>Nitrospiraceae</taxon>
        <taxon>Nitrospira</taxon>
    </lineage>
</organism>
<dbReference type="EC" id="3.1.4.-" evidence="2"/>
<protein>
    <recommendedName>
        <fullName evidence="2">Phosphoesterase</fullName>
        <ecNumber evidence="2">3.1.4.-</ecNumber>
    </recommendedName>
</protein>
<dbReference type="STRING" id="1742972.COMA1_20698"/>
<keyword evidence="2" id="KW-0479">Metal-binding</keyword>
<dbReference type="Gene3D" id="3.60.21.10">
    <property type="match status" value="1"/>
</dbReference>
<evidence type="ECO:0000259" key="3">
    <source>
        <dbReference type="Pfam" id="PF12850"/>
    </source>
</evidence>
<dbReference type="RefSeq" id="WP_176698010.1">
    <property type="nucleotide sequence ID" value="NZ_CZQA01000008.1"/>
</dbReference>
<dbReference type="GO" id="GO:0046872">
    <property type="term" value="F:metal ion binding"/>
    <property type="evidence" value="ECO:0007669"/>
    <property type="project" value="UniProtKB-KW"/>
</dbReference>
<dbReference type="Proteomes" id="UP000199032">
    <property type="component" value="Unassembled WGS sequence"/>
</dbReference>
<dbReference type="InterPro" id="IPR000979">
    <property type="entry name" value="Phosphodiesterase_MJ0936/Vps29"/>
</dbReference>
<dbReference type="PANTHER" id="PTHR11124">
    <property type="entry name" value="VACUOLAR SORTING PROTEIN VPS29"/>
    <property type="match status" value="1"/>
</dbReference>
<accession>A0A0S4LF21</accession>
<gene>
    <name evidence="4" type="ORF">COMA1_20698</name>
</gene>
<dbReference type="EMBL" id="CZQA01000008">
    <property type="protein sequence ID" value="CUS36204.1"/>
    <property type="molecule type" value="Genomic_DNA"/>
</dbReference>
<evidence type="ECO:0000313" key="5">
    <source>
        <dbReference type="Proteomes" id="UP000199032"/>
    </source>
</evidence>
<evidence type="ECO:0000256" key="1">
    <source>
        <dbReference type="ARBA" id="ARBA00008950"/>
    </source>
</evidence>
<dbReference type="Pfam" id="PF12850">
    <property type="entry name" value="Metallophos_2"/>
    <property type="match status" value="1"/>
</dbReference>